<keyword evidence="5 7" id="KW-0472">Membrane</keyword>
<keyword evidence="9" id="KW-1185">Reference proteome</keyword>
<reference evidence="10" key="1">
    <citation type="submission" date="2025-08" db="UniProtKB">
        <authorList>
            <consortium name="RefSeq"/>
        </authorList>
    </citation>
    <scope>IDENTIFICATION</scope>
</reference>
<dbReference type="InterPro" id="IPR008795">
    <property type="entry name" value="Prominin"/>
</dbReference>
<dbReference type="GeneID" id="110072116"/>
<keyword evidence="8" id="KW-0732">Signal</keyword>
<evidence type="ECO:0000313" key="10">
    <source>
        <dbReference type="RefSeq" id="XP_020635838.2"/>
    </source>
</evidence>
<keyword evidence="4 7" id="KW-1133">Transmembrane helix</keyword>
<organism evidence="9 10">
    <name type="scientific">Pogona vitticeps</name>
    <name type="common">central bearded dragon</name>
    <dbReference type="NCBI Taxonomy" id="103695"/>
    <lineage>
        <taxon>Eukaryota</taxon>
        <taxon>Metazoa</taxon>
        <taxon>Chordata</taxon>
        <taxon>Craniata</taxon>
        <taxon>Vertebrata</taxon>
        <taxon>Euteleostomi</taxon>
        <taxon>Lepidosauria</taxon>
        <taxon>Squamata</taxon>
        <taxon>Bifurcata</taxon>
        <taxon>Unidentata</taxon>
        <taxon>Episquamata</taxon>
        <taxon>Toxicofera</taxon>
        <taxon>Iguania</taxon>
        <taxon>Acrodonta</taxon>
        <taxon>Agamidae</taxon>
        <taxon>Amphibolurinae</taxon>
        <taxon>Pogona</taxon>
    </lineage>
</organism>
<dbReference type="RefSeq" id="XP_020635838.2">
    <property type="nucleotide sequence ID" value="XM_020780179.2"/>
</dbReference>
<feature type="signal peptide" evidence="8">
    <location>
        <begin position="1"/>
        <end position="21"/>
    </location>
</feature>
<dbReference type="OrthoDB" id="6229420at2759"/>
<comment type="similarity">
    <text evidence="2">Belongs to the prominin family.</text>
</comment>
<comment type="subcellular location">
    <subcellularLocation>
        <location evidence="1">Cell projection</location>
        <location evidence="1">Microvillus membrane</location>
        <topology evidence="1">Multi-pass membrane protein</topology>
    </subcellularLocation>
</comment>
<dbReference type="PANTHER" id="PTHR22730">
    <property type="entry name" value="PROMININ PROM PROTEIN"/>
    <property type="match status" value="1"/>
</dbReference>
<evidence type="ECO:0000256" key="8">
    <source>
        <dbReference type="SAM" id="SignalP"/>
    </source>
</evidence>
<evidence type="ECO:0000256" key="7">
    <source>
        <dbReference type="SAM" id="Phobius"/>
    </source>
</evidence>
<keyword evidence="3 7" id="KW-0812">Transmembrane</keyword>
<dbReference type="Proteomes" id="UP001652642">
    <property type="component" value="Chromosome 8"/>
</dbReference>
<evidence type="ECO:0000256" key="1">
    <source>
        <dbReference type="ARBA" id="ARBA00004475"/>
    </source>
</evidence>
<keyword evidence="6" id="KW-0325">Glycoprotein</keyword>
<protein>
    <submittedName>
        <fullName evidence="10">Prominin-2</fullName>
    </submittedName>
</protein>
<feature type="transmembrane region" description="Helical" evidence="7">
    <location>
        <begin position="145"/>
        <end position="169"/>
    </location>
</feature>
<evidence type="ECO:0000256" key="2">
    <source>
        <dbReference type="ARBA" id="ARBA00006058"/>
    </source>
</evidence>
<dbReference type="Pfam" id="PF05478">
    <property type="entry name" value="Prominin"/>
    <property type="match status" value="1"/>
</dbReference>
<dbReference type="PANTHER" id="PTHR22730:SF6">
    <property type="entry name" value="PROMININ-2"/>
    <property type="match status" value="1"/>
</dbReference>
<feature type="transmembrane region" description="Helical" evidence="7">
    <location>
        <begin position="419"/>
        <end position="445"/>
    </location>
</feature>
<evidence type="ECO:0000256" key="6">
    <source>
        <dbReference type="ARBA" id="ARBA00023180"/>
    </source>
</evidence>
<proteinExistence type="inferred from homology"/>
<evidence type="ECO:0000313" key="9">
    <source>
        <dbReference type="Proteomes" id="UP001652642"/>
    </source>
</evidence>
<evidence type="ECO:0000256" key="3">
    <source>
        <dbReference type="ARBA" id="ARBA00022692"/>
    </source>
</evidence>
<sequence length="827" mass="92346">MGSPLGLLLALAVALPDPALLQPCSLGSPPLPLQFADVGADHRVPAHRRAPGSLDPLYGFVQTFLDVIQQNCFPTELLRDAFNDPPSARTSQILQYQTGYIICATIAVLYFVTLPVIGLSLCCCRRHRRCGTRIKAYRRSLLCQRNLLVLSLLLTTLVILGSVICAFAANQKVKEEMDPGVRDALNTLQALRHHVNGIPQGVQQAVEQFAVPKERILHDLSNISWSIGSTIHLVLKGTVYSAMAATKARVQDLQNSCSHLRTLNSTVQSLIRHQEELEAILKDRKGSIVSLLEDPQCTYCISALGRAQNMELGVNYWMVPSVERVLKTLNGLPKANFSEIIHQANSSFNSIPELAVLKMAELIRDLKVEVEKVAQRVQSVAEGFPISDHSRPMADALMKAENSSRPYLKEVKRYERYRWIAGVVTCTVVLLIVFCNILGLSLGIYGLAVRKDPSDYESKGEAGAKLLMTGVAFSFLFSWLLMLLVFSTFLVGGNVQTLICKHWASQEIYKFIDTPGNLPSSMNVTEHLGLKRNLNLTTAYQQCKNGACFWDVLPLEKSYHLNEHLDVAKYTAEFQKRPDRFQIRFQEMVLLNPEGKKDLETFRDSKLDQIDFGGFTAEMRKPVVKTSLVGLAVELEGLSKVQSDRSLAERLAEEAKNLKKIQNMTVLIMEGLVEKLKASVQFLSAMAPGLQALINSTQSQINQAESIVPIESEKILKQELSCFVKKEAGYISQYLNWLRSVLTEDVASCQPFSTALDNGRVILCDRVADPWNAFWLSLGCCTFFLIPSIFFAIKTTKHFRPIRLRLVSTGSEETYPFHIPRVTSLRL</sequence>
<feature type="chain" id="PRO_5045152982" evidence="8">
    <location>
        <begin position="22"/>
        <end position="827"/>
    </location>
</feature>
<gene>
    <name evidence="10" type="primary">PROM2</name>
</gene>
<name>A0A6J0SLV9_9SAUR</name>
<evidence type="ECO:0000256" key="5">
    <source>
        <dbReference type="ARBA" id="ARBA00023136"/>
    </source>
</evidence>
<feature type="transmembrane region" description="Helical" evidence="7">
    <location>
        <begin position="466"/>
        <end position="491"/>
    </location>
</feature>
<accession>A0A6J0SLV9</accession>
<feature type="transmembrane region" description="Helical" evidence="7">
    <location>
        <begin position="99"/>
        <end position="124"/>
    </location>
</feature>
<evidence type="ECO:0000256" key="4">
    <source>
        <dbReference type="ARBA" id="ARBA00022989"/>
    </source>
</evidence>
<feature type="transmembrane region" description="Helical" evidence="7">
    <location>
        <begin position="773"/>
        <end position="793"/>
    </location>
</feature>